<keyword evidence="2" id="KW-0378">Hydrolase</keyword>
<dbReference type="Proteomes" id="UP001501084">
    <property type="component" value="Unassembled WGS sequence"/>
</dbReference>
<name>A0ABP5MSV4_9MICO</name>
<gene>
    <name evidence="2" type="ORF">GCM10009786_02190</name>
</gene>
<dbReference type="Pfam" id="PF08282">
    <property type="entry name" value="Hydrolase_3"/>
    <property type="match status" value="1"/>
</dbReference>
<dbReference type="PANTHER" id="PTHR10000:SF8">
    <property type="entry name" value="HAD SUPERFAMILY HYDROLASE-LIKE, TYPE 3"/>
    <property type="match status" value="1"/>
</dbReference>
<evidence type="ECO:0000313" key="3">
    <source>
        <dbReference type="Proteomes" id="UP001501084"/>
    </source>
</evidence>
<accession>A0ABP5MSV4</accession>
<dbReference type="InterPro" id="IPR036412">
    <property type="entry name" value="HAD-like_sf"/>
</dbReference>
<dbReference type="InterPro" id="IPR023214">
    <property type="entry name" value="HAD_sf"/>
</dbReference>
<dbReference type="EMBL" id="BAAAOP010000001">
    <property type="protein sequence ID" value="GAA2185504.1"/>
    <property type="molecule type" value="Genomic_DNA"/>
</dbReference>
<reference evidence="3" key="1">
    <citation type="journal article" date="2019" name="Int. J. Syst. Evol. Microbiol.">
        <title>The Global Catalogue of Microorganisms (GCM) 10K type strain sequencing project: providing services to taxonomists for standard genome sequencing and annotation.</title>
        <authorList>
            <consortium name="The Broad Institute Genomics Platform"/>
            <consortium name="The Broad Institute Genome Sequencing Center for Infectious Disease"/>
            <person name="Wu L."/>
            <person name="Ma J."/>
        </authorList>
    </citation>
    <scope>NUCLEOTIDE SEQUENCE [LARGE SCALE GENOMIC DNA]</scope>
    <source>
        <strain evidence="3">JCM 14919</strain>
    </source>
</reference>
<dbReference type="Gene3D" id="3.40.50.1000">
    <property type="entry name" value="HAD superfamily/HAD-like"/>
    <property type="match status" value="1"/>
</dbReference>
<comment type="caution">
    <text evidence="2">The sequence shown here is derived from an EMBL/GenBank/DDBJ whole genome shotgun (WGS) entry which is preliminary data.</text>
</comment>
<sequence length="294" mass="31369">MTMASDAHPRTPFPSPPRADASVTPRLLAIDIDGTLTNSAKQITPFTRDEIARVVATGAQLVIVTARAIAASMIIERKLGVPASHIAFGGGTIRVREGERLVVLEEHPFERQDVARMLEAAAGADVHVGLYTAAEWHVSDMGFWGLREARNTSIWPNTIGDGTPPAIPADPVFKVMFRGDADALAPIKAAIDRELPGAFAHFSARVLEVTASRKHTALTSLTAHLGIDLHEVIAFGDTEADVPMLDAAGIGVLMGNADSTLTVAPHVERTLSNDEEGVGLSLRKHFPTDAPFEI</sequence>
<evidence type="ECO:0000313" key="2">
    <source>
        <dbReference type="EMBL" id="GAA2185504.1"/>
    </source>
</evidence>
<dbReference type="SUPFAM" id="SSF56784">
    <property type="entry name" value="HAD-like"/>
    <property type="match status" value="1"/>
</dbReference>
<keyword evidence="3" id="KW-1185">Reference proteome</keyword>
<dbReference type="GO" id="GO:0016787">
    <property type="term" value="F:hydrolase activity"/>
    <property type="evidence" value="ECO:0007669"/>
    <property type="project" value="UniProtKB-KW"/>
</dbReference>
<organism evidence="2 3">
    <name type="scientific">Leucobacter alluvii</name>
    <dbReference type="NCBI Taxonomy" id="340321"/>
    <lineage>
        <taxon>Bacteria</taxon>
        <taxon>Bacillati</taxon>
        <taxon>Actinomycetota</taxon>
        <taxon>Actinomycetes</taxon>
        <taxon>Micrococcales</taxon>
        <taxon>Microbacteriaceae</taxon>
        <taxon>Leucobacter</taxon>
    </lineage>
</organism>
<evidence type="ECO:0000256" key="1">
    <source>
        <dbReference type="SAM" id="MobiDB-lite"/>
    </source>
</evidence>
<dbReference type="Gene3D" id="3.30.1240.10">
    <property type="match status" value="1"/>
</dbReference>
<feature type="region of interest" description="Disordered" evidence="1">
    <location>
        <begin position="1"/>
        <end position="21"/>
    </location>
</feature>
<proteinExistence type="predicted"/>
<protein>
    <submittedName>
        <fullName evidence="2">Cof-type HAD-IIB family hydrolase</fullName>
    </submittedName>
</protein>
<dbReference type="PANTHER" id="PTHR10000">
    <property type="entry name" value="PHOSPHOSERINE PHOSPHATASE"/>
    <property type="match status" value="1"/>
</dbReference>